<sequence>MKIDKEDKMIDFKTFKMKQIFVVLAFFVCAISFSQTKKWTLEECVNHALENNITVKQGENVLLTNEQNIIVARGNFLPGVSASASHNLGIGTQRIDIGETQVIVDRTSNSTSFGVGASQTVFNGFRLTNLYKQSKLNLETSQLELDRIKDDISLNVVNAYLNVLFNKENLATSKAQYNFSDKQLQQVKSLVDAGVQPRANIYDVEATLSADAQSVTLAENNVTLALLTLSQLLQVPFEGFDVEIINIESPSETLLYNNITPILNFAFENRNEIKIAEKNIKNAELSTEISKSGFLPSVSLGYGFNTNAFYTNLTQNEAAFLDQLNNQKSHSFNLNVNIPIFSRFQNKTALAKSIIQEENSKLGLEQAKLNLESNIQRAFTDAKSAFKAFEAAKKSLVAQELSFENSQERFNIGVMTSFELDQARVRLINAQASLINAKYDFVFKTKVLDFYMGKPLTN</sequence>
<evidence type="ECO:0000256" key="1">
    <source>
        <dbReference type="ARBA" id="ARBA00004442"/>
    </source>
</evidence>
<keyword evidence="7" id="KW-0998">Cell outer membrane</keyword>
<evidence type="ECO:0000256" key="5">
    <source>
        <dbReference type="ARBA" id="ARBA00022692"/>
    </source>
</evidence>
<dbReference type="Proteomes" id="UP000670776">
    <property type="component" value="Unassembled WGS sequence"/>
</dbReference>
<comment type="similarity">
    <text evidence="2">Belongs to the outer membrane factor (OMF) (TC 1.B.17) family.</text>
</comment>
<keyword evidence="9" id="KW-1185">Reference proteome</keyword>
<reference evidence="8 9" key="1">
    <citation type="submission" date="2021-04" db="EMBL/GenBank/DDBJ databases">
        <title>Mariniflexile gromovii gen. nov., sp. nov., a gliding bacterium isolated from the sea urchin Strongylocentrotus intermedius.</title>
        <authorList>
            <person name="Ko S."/>
            <person name="Le V."/>
            <person name="Ahn C.-Y."/>
            <person name="Oh H.-M."/>
        </authorList>
    </citation>
    <scope>NUCLEOTIDE SEQUENCE [LARGE SCALE GENOMIC DNA]</scope>
    <source>
        <strain evidence="8 9">KCTC 12570</strain>
    </source>
</reference>
<dbReference type="InterPro" id="IPR051906">
    <property type="entry name" value="TolC-like"/>
</dbReference>
<evidence type="ECO:0000313" key="8">
    <source>
        <dbReference type="EMBL" id="MBP0904627.1"/>
    </source>
</evidence>
<gene>
    <name evidence="8" type="ORF">J8H85_12370</name>
</gene>
<evidence type="ECO:0000256" key="3">
    <source>
        <dbReference type="ARBA" id="ARBA00022448"/>
    </source>
</evidence>
<dbReference type="InterPro" id="IPR003423">
    <property type="entry name" value="OMP_efflux"/>
</dbReference>
<organism evidence="8 9">
    <name type="scientific">Mariniflexile gromovii</name>
    <dbReference type="NCBI Taxonomy" id="362523"/>
    <lineage>
        <taxon>Bacteria</taxon>
        <taxon>Pseudomonadati</taxon>
        <taxon>Bacteroidota</taxon>
        <taxon>Flavobacteriia</taxon>
        <taxon>Flavobacteriales</taxon>
        <taxon>Flavobacteriaceae</taxon>
        <taxon>Mariniflexile</taxon>
    </lineage>
</organism>
<protein>
    <submittedName>
        <fullName evidence="8">TolC family protein</fullName>
    </submittedName>
</protein>
<evidence type="ECO:0000256" key="6">
    <source>
        <dbReference type="ARBA" id="ARBA00023136"/>
    </source>
</evidence>
<dbReference type="EMBL" id="JAGJCB010000012">
    <property type="protein sequence ID" value="MBP0904627.1"/>
    <property type="molecule type" value="Genomic_DNA"/>
</dbReference>
<accession>A0ABS4BVP6</accession>
<comment type="subcellular location">
    <subcellularLocation>
        <location evidence="1">Cell outer membrane</location>
    </subcellularLocation>
</comment>
<dbReference type="PANTHER" id="PTHR30026:SF20">
    <property type="entry name" value="OUTER MEMBRANE PROTEIN TOLC"/>
    <property type="match status" value="1"/>
</dbReference>
<proteinExistence type="inferred from homology"/>
<keyword evidence="4" id="KW-1134">Transmembrane beta strand</keyword>
<keyword evidence="5" id="KW-0812">Transmembrane</keyword>
<dbReference type="PANTHER" id="PTHR30026">
    <property type="entry name" value="OUTER MEMBRANE PROTEIN TOLC"/>
    <property type="match status" value="1"/>
</dbReference>
<keyword evidence="3" id="KW-0813">Transport</keyword>
<name>A0ABS4BVP6_9FLAO</name>
<comment type="caution">
    <text evidence="8">The sequence shown here is derived from an EMBL/GenBank/DDBJ whole genome shotgun (WGS) entry which is preliminary data.</text>
</comment>
<dbReference type="SUPFAM" id="SSF56954">
    <property type="entry name" value="Outer membrane efflux proteins (OEP)"/>
    <property type="match status" value="1"/>
</dbReference>
<dbReference type="Gene3D" id="1.20.1600.10">
    <property type="entry name" value="Outer membrane efflux proteins (OEP)"/>
    <property type="match status" value="1"/>
</dbReference>
<evidence type="ECO:0000256" key="2">
    <source>
        <dbReference type="ARBA" id="ARBA00007613"/>
    </source>
</evidence>
<evidence type="ECO:0000256" key="7">
    <source>
        <dbReference type="ARBA" id="ARBA00023237"/>
    </source>
</evidence>
<dbReference type="RefSeq" id="WP_209655521.1">
    <property type="nucleotide sequence ID" value="NZ_JAGJCB010000012.1"/>
</dbReference>
<evidence type="ECO:0000313" key="9">
    <source>
        <dbReference type="Proteomes" id="UP000670776"/>
    </source>
</evidence>
<keyword evidence="6" id="KW-0472">Membrane</keyword>
<dbReference type="Pfam" id="PF02321">
    <property type="entry name" value="OEP"/>
    <property type="match status" value="2"/>
</dbReference>
<evidence type="ECO:0000256" key="4">
    <source>
        <dbReference type="ARBA" id="ARBA00022452"/>
    </source>
</evidence>